<feature type="non-terminal residue" evidence="3">
    <location>
        <position position="1"/>
    </location>
</feature>
<reference evidence="3" key="1">
    <citation type="submission" date="2021-02" db="EMBL/GenBank/DDBJ databases">
        <authorList>
            <person name="Nowell W R."/>
        </authorList>
    </citation>
    <scope>NUCLEOTIDE SEQUENCE</scope>
</reference>
<sequence>MVELASDFLDRNTPVFRDDVCIFISQSGETADTILALRYCKQRGALILGFTNTVGSSISRESHCGVHINAGPEI</sequence>
<dbReference type="InterPro" id="IPR046348">
    <property type="entry name" value="SIS_dom_sf"/>
</dbReference>
<keyword evidence="1" id="KW-0677">Repeat</keyword>
<dbReference type="AlphaFoldDB" id="A0A8S3JZ50"/>
<dbReference type="GO" id="GO:0006002">
    <property type="term" value="P:fructose 6-phosphate metabolic process"/>
    <property type="evidence" value="ECO:0007669"/>
    <property type="project" value="TreeGrafter"/>
</dbReference>
<name>A0A8S3JZ50_9BILA</name>
<dbReference type="GO" id="GO:0006047">
    <property type="term" value="P:UDP-N-acetylglucosamine metabolic process"/>
    <property type="evidence" value="ECO:0007669"/>
    <property type="project" value="TreeGrafter"/>
</dbReference>
<accession>A0A8S3JZ50</accession>
<proteinExistence type="predicted"/>
<dbReference type="PANTHER" id="PTHR10937:SF0">
    <property type="entry name" value="GLUTAMINE--FRUCTOSE-6-PHOSPHATE TRANSAMINASE (ISOMERIZING)"/>
    <property type="match status" value="1"/>
</dbReference>
<dbReference type="InterPro" id="IPR035466">
    <property type="entry name" value="GlmS/AgaS_SIS"/>
</dbReference>
<dbReference type="Pfam" id="PF01380">
    <property type="entry name" value="SIS"/>
    <property type="match status" value="1"/>
</dbReference>
<organism evidence="3 4">
    <name type="scientific">Rotaria magnacalcarata</name>
    <dbReference type="NCBI Taxonomy" id="392030"/>
    <lineage>
        <taxon>Eukaryota</taxon>
        <taxon>Metazoa</taxon>
        <taxon>Spiralia</taxon>
        <taxon>Gnathifera</taxon>
        <taxon>Rotifera</taxon>
        <taxon>Eurotatoria</taxon>
        <taxon>Bdelloidea</taxon>
        <taxon>Philodinida</taxon>
        <taxon>Philodinidae</taxon>
        <taxon>Rotaria</taxon>
    </lineage>
</organism>
<protein>
    <recommendedName>
        <fullName evidence="2">SIS domain-containing protein</fullName>
    </recommendedName>
</protein>
<dbReference type="SUPFAM" id="SSF53697">
    <property type="entry name" value="SIS domain"/>
    <property type="match status" value="1"/>
</dbReference>
<evidence type="ECO:0000259" key="2">
    <source>
        <dbReference type="PROSITE" id="PS51464"/>
    </source>
</evidence>
<dbReference type="GO" id="GO:0097367">
    <property type="term" value="F:carbohydrate derivative binding"/>
    <property type="evidence" value="ECO:0007669"/>
    <property type="project" value="InterPro"/>
</dbReference>
<comment type="caution">
    <text evidence="3">The sequence shown here is derived from an EMBL/GenBank/DDBJ whole genome shotgun (WGS) entry which is preliminary data.</text>
</comment>
<dbReference type="EMBL" id="CAJOBI010356272">
    <property type="protein sequence ID" value="CAF5224039.1"/>
    <property type="molecule type" value="Genomic_DNA"/>
</dbReference>
<gene>
    <name evidence="3" type="ORF">SMN809_LOCUS83613</name>
</gene>
<dbReference type="GO" id="GO:0006487">
    <property type="term" value="P:protein N-linked glycosylation"/>
    <property type="evidence" value="ECO:0007669"/>
    <property type="project" value="TreeGrafter"/>
</dbReference>
<dbReference type="CDD" id="cd05008">
    <property type="entry name" value="SIS_GlmS_GlmD_1"/>
    <property type="match status" value="1"/>
</dbReference>
<dbReference type="InterPro" id="IPR001347">
    <property type="entry name" value="SIS_dom"/>
</dbReference>
<dbReference type="PROSITE" id="PS51464">
    <property type="entry name" value="SIS"/>
    <property type="match status" value="1"/>
</dbReference>
<evidence type="ECO:0000256" key="1">
    <source>
        <dbReference type="ARBA" id="ARBA00022737"/>
    </source>
</evidence>
<evidence type="ECO:0000313" key="4">
    <source>
        <dbReference type="Proteomes" id="UP000676336"/>
    </source>
</evidence>
<dbReference type="Proteomes" id="UP000676336">
    <property type="component" value="Unassembled WGS sequence"/>
</dbReference>
<dbReference type="GO" id="GO:0004360">
    <property type="term" value="F:glutamine-fructose-6-phosphate transaminase (isomerizing) activity"/>
    <property type="evidence" value="ECO:0007669"/>
    <property type="project" value="TreeGrafter"/>
</dbReference>
<evidence type="ECO:0000313" key="3">
    <source>
        <dbReference type="EMBL" id="CAF5224039.1"/>
    </source>
</evidence>
<feature type="domain" description="SIS" evidence="2">
    <location>
        <begin position="1"/>
        <end position="74"/>
    </location>
</feature>
<dbReference type="PANTHER" id="PTHR10937">
    <property type="entry name" value="GLUCOSAMINE--FRUCTOSE-6-PHOSPHATE AMINOTRANSFERASE, ISOMERIZING"/>
    <property type="match status" value="1"/>
</dbReference>
<dbReference type="Gene3D" id="3.40.50.10490">
    <property type="entry name" value="Glucose-6-phosphate isomerase like protein, domain 1"/>
    <property type="match status" value="1"/>
</dbReference>